<keyword evidence="7" id="KW-0508">mRNA splicing</keyword>
<dbReference type="AlphaFoldDB" id="A3LVH3"/>
<gene>
    <name evidence="12" type="ORF">PICST_32124</name>
</gene>
<dbReference type="Pfam" id="PF10197">
    <property type="entry name" value="Cir_N"/>
    <property type="match status" value="1"/>
</dbReference>
<protein>
    <recommendedName>
        <fullName evidence="3">Pre-mRNA-splicing factor CWC25</fullName>
    </recommendedName>
</protein>
<feature type="compositionally biased region" description="Basic residues" evidence="10">
    <location>
        <begin position="268"/>
        <end position="280"/>
    </location>
</feature>
<sequence>MILNIDMVISFQFLDMAGDLNLKKSWNPALVKNQKKVWEEEQNKLKELKRIKELNQEFQKEQEYRNLLKLQYGEDFNEGDLKKNEKLKLSKLNWMYDDMPKTDEPTENSSGFTESNEEFLEGKTKVENLLNGNKAFNRNKPSDNINRIINVGKTVSSDNKVAQEDPLLSIRSQQQRIIRNQQEKMIHSHRSRESSRNDGDRRERERSDKERKEYRSERSNRERSSRERSDRERSDRERSDRERSDRERSDRERSDRERSNRDKDRSHRSSHHRHHHHRSRDRSPSSRHDSDRRDHSPLRSNRSIDEARVESK</sequence>
<dbReference type="FunCoup" id="A3LVH3">
    <property type="interactions" value="58"/>
</dbReference>
<dbReference type="PANTHER" id="PTHR16196">
    <property type="entry name" value="CELL CYCLE CONTROL PROTEIN CWF25"/>
    <property type="match status" value="1"/>
</dbReference>
<dbReference type="PANTHER" id="PTHR16196:SF0">
    <property type="entry name" value="PRE-MRNA-SPLICING FACTOR CWC25 HOMOLOG"/>
    <property type="match status" value="1"/>
</dbReference>
<dbReference type="InterPro" id="IPR022209">
    <property type="entry name" value="CWC25"/>
</dbReference>
<feature type="coiled-coil region" evidence="9">
    <location>
        <begin position="31"/>
        <end position="71"/>
    </location>
</feature>
<evidence type="ECO:0000259" key="11">
    <source>
        <dbReference type="SMART" id="SM01083"/>
    </source>
</evidence>
<feature type="domain" description="CBF1-interacting co-repressor CIR N-terminal" evidence="11">
    <location>
        <begin position="25"/>
        <end position="61"/>
    </location>
</feature>
<evidence type="ECO:0000256" key="7">
    <source>
        <dbReference type="ARBA" id="ARBA00023187"/>
    </source>
</evidence>
<evidence type="ECO:0000256" key="3">
    <source>
        <dbReference type="ARBA" id="ARBA00020646"/>
    </source>
</evidence>
<evidence type="ECO:0000256" key="6">
    <source>
        <dbReference type="ARBA" id="ARBA00023054"/>
    </source>
</evidence>
<proteinExistence type="inferred from homology"/>
<evidence type="ECO:0000313" key="13">
    <source>
        <dbReference type="Proteomes" id="UP000002258"/>
    </source>
</evidence>
<dbReference type="KEGG" id="pic:PICST_32124"/>
<evidence type="ECO:0000256" key="2">
    <source>
        <dbReference type="ARBA" id="ARBA00006695"/>
    </source>
</evidence>
<accession>A3LVH3</accession>
<dbReference type="eggNOG" id="KOG3869">
    <property type="taxonomic scope" value="Eukaryota"/>
</dbReference>
<comment type="subcellular location">
    <subcellularLocation>
        <location evidence="1">Nucleus</location>
    </subcellularLocation>
</comment>
<dbReference type="Proteomes" id="UP000002258">
    <property type="component" value="Chromosome 5"/>
</dbReference>
<name>A3LVH3_PICST</name>
<feature type="region of interest" description="Disordered" evidence="10">
    <location>
        <begin position="99"/>
        <end position="118"/>
    </location>
</feature>
<feature type="compositionally biased region" description="Basic and acidic residues" evidence="10">
    <location>
        <begin position="181"/>
        <end position="267"/>
    </location>
</feature>
<dbReference type="Pfam" id="PF12542">
    <property type="entry name" value="CWC25"/>
    <property type="match status" value="1"/>
</dbReference>
<dbReference type="GeneID" id="4839415"/>
<dbReference type="OMA" id="DRVHKSH"/>
<feature type="compositionally biased region" description="Basic and acidic residues" evidence="10">
    <location>
        <begin position="281"/>
        <end position="312"/>
    </location>
</feature>
<evidence type="ECO:0000256" key="9">
    <source>
        <dbReference type="SAM" id="Coils"/>
    </source>
</evidence>
<dbReference type="STRING" id="322104.A3LVH3"/>
<keyword evidence="5" id="KW-0747">Spliceosome</keyword>
<evidence type="ECO:0000256" key="5">
    <source>
        <dbReference type="ARBA" id="ARBA00022728"/>
    </source>
</evidence>
<keyword evidence="13" id="KW-1185">Reference proteome</keyword>
<keyword evidence="4" id="KW-0507">mRNA processing</keyword>
<dbReference type="GO" id="GO:0005684">
    <property type="term" value="C:U2-type spliceosomal complex"/>
    <property type="evidence" value="ECO:0007669"/>
    <property type="project" value="TreeGrafter"/>
</dbReference>
<comment type="similarity">
    <text evidence="2">Belongs to the CWC25 family.</text>
</comment>
<dbReference type="GO" id="GO:0000398">
    <property type="term" value="P:mRNA splicing, via spliceosome"/>
    <property type="evidence" value="ECO:0007669"/>
    <property type="project" value="TreeGrafter"/>
</dbReference>
<dbReference type="EMBL" id="CP000499">
    <property type="protein sequence ID" value="ABN66778.2"/>
    <property type="molecule type" value="Genomic_DNA"/>
</dbReference>
<keyword evidence="6 9" id="KW-0175">Coiled coil</keyword>
<evidence type="ECO:0000313" key="12">
    <source>
        <dbReference type="EMBL" id="ABN66778.2"/>
    </source>
</evidence>
<dbReference type="OrthoDB" id="21123at2759"/>
<evidence type="ECO:0000256" key="4">
    <source>
        <dbReference type="ARBA" id="ARBA00022664"/>
    </source>
</evidence>
<dbReference type="HOGENOM" id="CLU_025093_3_0_1"/>
<feature type="region of interest" description="Disordered" evidence="10">
    <location>
        <begin position="180"/>
        <end position="312"/>
    </location>
</feature>
<evidence type="ECO:0000256" key="1">
    <source>
        <dbReference type="ARBA" id="ARBA00004123"/>
    </source>
</evidence>
<dbReference type="InterPro" id="IPR051376">
    <property type="entry name" value="CWC25_splicing_factor"/>
</dbReference>
<dbReference type="InParanoid" id="A3LVH3"/>
<reference evidence="12 13" key="1">
    <citation type="journal article" date="2007" name="Nat. Biotechnol.">
        <title>Genome sequence of the lignocellulose-bioconverting and xylose-fermenting yeast Pichia stipitis.</title>
        <authorList>
            <person name="Jeffries T.W."/>
            <person name="Grigoriev I.V."/>
            <person name="Grimwood J."/>
            <person name="Laplaza J.M."/>
            <person name="Aerts A."/>
            <person name="Salamov A."/>
            <person name="Schmutz J."/>
            <person name="Lindquist E."/>
            <person name="Dehal P."/>
            <person name="Shapiro H."/>
            <person name="Jin Y.S."/>
            <person name="Passoth V."/>
            <person name="Richardson P.M."/>
        </authorList>
    </citation>
    <scope>NUCLEOTIDE SEQUENCE [LARGE SCALE GENOMIC DNA]</scope>
    <source>
        <strain evidence="13">ATCC 58785 / CBS 6054 / NBRC 10063 / NRRL Y-11545</strain>
    </source>
</reference>
<evidence type="ECO:0000256" key="10">
    <source>
        <dbReference type="SAM" id="MobiDB-lite"/>
    </source>
</evidence>
<dbReference type="InterPro" id="IPR019339">
    <property type="entry name" value="CIR_N_dom"/>
</dbReference>
<dbReference type="RefSeq" id="XP_001384807.2">
    <property type="nucleotide sequence ID" value="XM_001384770.1"/>
</dbReference>
<evidence type="ECO:0000256" key="8">
    <source>
        <dbReference type="ARBA" id="ARBA00023242"/>
    </source>
</evidence>
<dbReference type="SMART" id="SM01083">
    <property type="entry name" value="Cir_N"/>
    <property type="match status" value="1"/>
</dbReference>
<keyword evidence="8" id="KW-0539">Nucleus</keyword>
<organism evidence="12 13">
    <name type="scientific">Scheffersomyces stipitis (strain ATCC 58785 / CBS 6054 / NBRC 10063 / NRRL Y-11545)</name>
    <name type="common">Yeast</name>
    <name type="synonym">Pichia stipitis</name>
    <dbReference type="NCBI Taxonomy" id="322104"/>
    <lineage>
        <taxon>Eukaryota</taxon>
        <taxon>Fungi</taxon>
        <taxon>Dikarya</taxon>
        <taxon>Ascomycota</taxon>
        <taxon>Saccharomycotina</taxon>
        <taxon>Pichiomycetes</taxon>
        <taxon>Debaryomycetaceae</taxon>
        <taxon>Scheffersomyces</taxon>
    </lineage>
</organism>